<keyword evidence="1" id="KW-0805">Transcription regulation</keyword>
<proteinExistence type="predicted"/>
<dbReference type="InterPro" id="IPR018060">
    <property type="entry name" value="HTH_AraC"/>
</dbReference>
<dbReference type="SMART" id="SM00342">
    <property type="entry name" value="HTH_ARAC"/>
    <property type="match status" value="1"/>
</dbReference>
<feature type="domain" description="HTH araC/xylS-type" evidence="4">
    <location>
        <begin position="222"/>
        <end position="323"/>
    </location>
</feature>
<dbReference type="InterPro" id="IPR053142">
    <property type="entry name" value="PchR_regulatory_protein"/>
</dbReference>
<dbReference type="PANTHER" id="PTHR47893">
    <property type="entry name" value="REGULATORY PROTEIN PCHR"/>
    <property type="match status" value="1"/>
</dbReference>
<sequence length="333" mass="37831">MSEQHPHGNSQVVTHQFNDLDRFVQAIKPLNIKEGNQLSPGGFLGTLNFADFGDLKFTHLHQNQSAQATGTKYVDNICFVLAFKPDFTQVSSHGCVIQKHDIFGFDPTREVDVVVSKDVHLVMASVNARAFYTLYEQMGYEMGQKVLQNNALSLHPSSLRPLKAYYQQITHILSTQPSLLIQSQIQSLIIEDFLPLLINTFGNNAQKKQRILRPFRRYSLIRKAEEVSKSYRDKPLTLQKLCEELETSSSALCCGFQEVFGISPVAYIKIQRLNGVRRALMNADPNIKTVMEVAQEWGFWNAPHFAKDYREMFGELPSKTLRGHLQSSNPQLL</sequence>
<keyword evidence="2" id="KW-0238">DNA-binding</keyword>
<gene>
    <name evidence="5" type="ORF">PN492_09845</name>
</gene>
<dbReference type="Proteomes" id="UP001212123">
    <property type="component" value="Unassembled WGS sequence"/>
</dbReference>
<dbReference type="Gene3D" id="1.10.10.60">
    <property type="entry name" value="Homeodomain-like"/>
    <property type="match status" value="1"/>
</dbReference>
<dbReference type="PANTHER" id="PTHR47893:SF1">
    <property type="entry name" value="REGULATORY PROTEIN PCHR"/>
    <property type="match status" value="1"/>
</dbReference>
<evidence type="ECO:0000256" key="3">
    <source>
        <dbReference type="ARBA" id="ARBA00023163"/>
    </source>
</evidence>
<organism evidence="5 6">
    <name type="scientific">Dolichospermum circinale CS-537/01</name>
    <dbReference type="NCBI Taxonomy" id="3021739"/>
    <lineage>
        <taxon>Bacteria</taxon>
        <taxon>Bacillati</taxon>
        <taxon>Cyanobacteriota</taxon>
        <taxon>Cyanophyceae</taxon>
        <taxon>Nostocales</taxon>
        <taxon>Aphanizomenonaceae</taxon>
        <taxon>Dolichospermum</taxon>
        <taxon>Dolichospermum circinale</taxon>
    </lineage>
</organism>
<dbReference type="PROSITE" id="PS01124">
    <property type="entry name" value="HTH_ARAC_FAMILY_2"/>
    <property type="match status" value="1"/>
</dbReference>
<evidence type="ECO:0000313" key="5">
    <source>
        <dbReference type="EMBL" id="MDB9486845.1"/>
    </source>
</evidence>
<reference evidence="5 6" key="1">
    <citation type="submission" date="2023-01" db="EMBL/GenBank/DDBJ databases">
        <title>Genomes from the Australian National Cyanobacteria Reference Collection.</title>
        <authorList>
            <person name="Willis A."/>
            <person name="Lee E.M.F."/>
        </authorList>
    </citation>
    <scope>NUCLEOTIDE SEQUENCE [LARGE SCALE GENOMIC DNA]</scope>
    <source>
        <strain evidence="5 6">CS-537/01</strain>
    </source>
</reference>
<dbReference type="Pfam" id="PF12833">
    <property type="entry name" value="HTH_18"/>
    <property type="match status" value="1"/>
</dbReference>
<keyword evidence="3" id="KW-0804">Transcription</keyword>
<evidence type="ECO:0000259" key="4">
    <source>
        <dbReference type="PROSITE" id="PS01124"/>
    </source>
</evidence>
<dbReference type="InterPro" id="IPR018062">
    <property type="entry name" value="HTH_AraC-typ_CS"/>
</dbReference>
<accession>A0ABT5A4I3</accession>
<comment type="caution">
    <text evidence="5">The sequence shown here is derived from an EMBL/GenBank/DDBJ whole genome shotgun (WGS) entry which is preliminary data.</text>
</comment>
<dbReference type="EMBL" id="JAQMTU010000057">
    <property type="protein sequence ID" value="MDB9486845.1"/>
    <property type="molecule type" value="Genomic_DNA"/>
</dbReference>
<evidence type="ECO:0000256" key="1">
    <source>
        <dbReference type="ARBA" id="ARBA00023015"/>
    </source>
</evidence>
<keyword evidence="6" id="KW-1185">Reference proteome</keyword>
<protein>
    <submittedName>
        <fullName evidence="5">Helix-turn-helix domain-containing protein</fullName>
    </submittedName>
</protein>
<evidence type="ECO:0000313" key="6">
    <source>
        <dbReference type="Proteomes" id="UP001212123"/>
    </source>
</evidence>
<dbReference type="PROSITE" id="PS00041">
    <property type="entry name" value="HTH_ARAC_FAMILY_1"/>
    <property type="match status" value="1"/>
</dbReference>
<dbReference type="RefSeq" id="WP_271798518.1">
    <property type="nucleotide sequence ID" value="NZ_JAQMTU010000057.1"/>
</dbReference>
<evidence type="ECO:0000256" key="2">
    <source>
        <dbReference type="ARBA" id="ARBA00023125"/>
    </source>
</evidence>
<name>A0ABT5A4I3_9CYAN</name>